<name>A0ABS9AAB8_9GAMM</name>
<comment type="caution">
    <text evidence="2">The sequence shown here is derived from an EMBL/GenBank/DDBJ whole genome shotgun (WGS) entry which is preliminary data.</text>
</comment>
<protein>
    <submittedName>
        <fullName evidence="2">TIGR02444 family protein</fullName>
    </submittedName>
</protein>
<gene>
    <name evidence="2" type="ORF">HOP51_01695</name>
</gene>
<dbReference type="InterPro" id="IPR012659">
    <property type="entry name" value="CHP02444"/>
</dbReference>
<keyword evidence="1" id="KW-0175">Coiled coil</keyword>
<dbReference type="RefSeq" id="WP_234272212.1">
    <property type="nucleotide sequence ID" value="NZ_JABFTT010000001.1"/>
</dbReference>
<evidence type="ECO:0000256" key="1">
    <source>
        <dbReference type="SAM" id="Coils"/>
    </source>
</evidence>
<dbReference type="Proteomes" id="UP001320122">
    <property type="component" value="Unassembled WGS sequence"/>
</dbReference>
<dbReference type="NCBIfam" id="TIGR02444">
    <property type="entry name" value="TIGR02444 family protein"/>
    <property type="match status" value="1"/>
</dbReference>
<evidence type="ECO:0000313" key="2">
    <source>
        <dbReference type="EMBL" id="MCE8018833.1"/>
    </source>
</evidence>
<dbReference type="Pfam" id="PF09523">
    <property type="entry name" value="DUF2390"/>
    <property type="match status" value="1"/>
</dbReference>
<proteinExistence type="predicted"/>
<dbReference type="EMBL" id="JABFTT010000001">
    <property type="protein sequence ID" value="MCE8018833.1"/>
    <property type="molecule type" value="Genomic_DNA"/>
</dbReference>
<sequence>MNDDSSATTAALRTGLTTDPLWDFALAFYGRPGVEPACLRLQDEASIDVCELLWHCWLYRHRLVLAHEPPGLAAIRRWQRDVTLPLRSLRRQLKAEASPGAGVAEVRRKIQQAELAAERETLQRLQRLAEQTEGLAALPRAAPSLEIYLASRWKLQKKVQLLAVQTLECQLDPL</sequence>
<feature type="coiled-coil region" evidence="1">
    <location>
        <begin position="103"/>
        <end position="135"/>
    </location>
</feature>
<evidence type="ECO:0000313" key="3">
    <source>
        <dbReference type="Proteomes" id="UP001320122"/>
    </source>
</evidence>
<accession>A0ABS9AAB8</accession>
<reference evidence="2 3" key="1">
    <citation type="journal article" date="2021" name="Front. Microbiol.">
        <title>Aerobic Denitrification and Heterotrophic Sulfur Oxidation in the Genus Halomonas Revealed by Six Novel Species Characterizations and Genome-Based Analysis.</title>
        <authorList>
            <person name="Wang L."/>
            <person name="Shao Z."/>
        </authorList>
    </citation>
    <scope>NUCLEOTIDE SEQUENCE [LARGE SCALE GENOMIC DNA]</scope>
    <source>
        <strain evidence="2 3">MCCC 1A11036</strain>
    </source>
</reference>
<organism evidence="2 3">
    <name type="scientific">Billgrantia zhangzhouensis</name>
    <dbReference type="NCBI Taxonomy" id="2733481"/>
    <lineage>
        <taxon>Bacteria</taxon>
        <taxon>Pseudomonadati</taxon>
        <taxon>Pseudomonadota</taxon>
        <taxon>Gammaproteobacteria</taxon>
        <taxon>Oceanospirillales</taxon>
        <taxon>Halomonadaceae</taxon>
        <taxon>Billgrantia</taxon>
    </lineage>
</organism>
<keyword evidence="3" id="KW-1185">Reference proteome</keyword>